<keyword evidence="13" id="KW-1185">Reference proteome</keyword>
<dbReference type="NCBIfam" id="NF000996">
    <property type="entry name" value="PRK00105.1"/>
    <property type="match status" value="1"/>
</dbReference>
<evidence type="ECO:0000256" key="7">
    <source>
        <dbReference type="ARBA" id="ARBA00022676"/>
    </source>
</evidence>
<evidence type="ECO:0000256" key="11">
    <source>
        <dbReference type="HAMAP-Rule" id="MF_00230"/>
    </source>
</evidence>
<sequence length="347" mass="36901">MRVQFDSIPKLNKEMGLLVTEYINTLTKPVGSLGRLEELAISLAEMKGEAFPNVTKPGVLVFAADHGITAEGVSAYPQEVTKQMVQNFLQGGAAINVFSREIGALLEIIDIGVAGDIEHERLIDKKIRYGTANFYKEDAMTSEEAESAINIGYDQAVEIINKGAECLILGEMGIGNTTASSAILAVLSNKDVSTLVGKGTGISDEQLQYKVNIIKESIEKRNPNPLDPIDMIAKMGGLEIAGMAGAMLAAATYRKPILVDGFICTVAALLAKSISSTVVDYMIVTHRSVEPGHQVASSLLGKKPILDLGLRLGEGTGAAIAYPIVKSATLMLKEMATFQSAGVSNKN</sequence>
<dbReference type="Pfam" id="PF02277">
    <property type="entry name" value="DBI_PRT"/>
    <property type="match status" value="1"/>
</dbReference>
<proteinExistence type="inferred from homology"/>
<keyword evidence="8 11" id="KW-0808">Transferase</keyword>
<evidence type="ECO:0000256" key="10">
    <source>
        <dbReference type="ARBA" id="ARBA00047340"/>
    </source>
</evidence>
<dbReference type="InterPro" id="IPR023195">
    <property type="entry name" value="Nict_dMeBzImd_PRibTrfase_N"/>
</dbReference>
<comment type="similarity">
    <text evidence="3 11">Belongs to the CobT family.</text>
</comment>
<reference evidence="13" key="1">
    <citation type="submission" date="2016-10" db="EMBL/GenBank/DDBJ databases">
        <authorList>
            <person name="Varghese N."/>
            <person name="Submissions S."/>
        </authorList>
    </citation>
    <scope>NUCLEOTIDE SEQUENCE [LARGE SCALE GENOMIC DNA]</scope>
    <source>
        <strain evidence="13">IBRC-M10078</strain>
    </source>
</reference>
<gene>
    <name evidence="11" type="primary">cobT</name>
    <name evidence="12" type="ORF">SAMN05216565_105120</name>
</gene>
<evidence type="ECO:0000313" key="12">
    <source>
        <dbReference type="EMBL" id="SDP68868.1"/>
    </source>
</evidence>
<comment type="catalytic activity">
    <reaction evidence="10 11">
        <text>5,6-dimethylbenzimidazole + nicotinate beta-D-ribonucleotide = alpha-ribazole 5'-phosphate + nicotinate + H(+)</text>
        <dbReference type="Rhea" id="RHEA:11196"/>
        <dbReference type="ChEBI" id="CHEBI:15378"/>
        <dbReference type="ChEBI" id="CHEBI:15890"/>
        <dbReference type="ChEBI" id="CHEBI:32544"/>
        <dbReference type="ChEBI" id="CHEBI:57502"/>
        <dbReference type="ChEBI" id="CHEBI:57918"/>
        <dbReference type="EC" id="2.4.2.21"/>
    </reaction>
</comment>
<dbReference type="Gene3D" id="1.10.1610.10">
    <property type="match status" value="1"/>
</dbReference>
<dbReference type="UniPathway" id="UPA00061">
    <property type="reaction ID" value="UER00516"/>
</dbReference>
<evidence type="ECO:0000256" key="5">
    <source>
        <dbReference type="ARBA" id="ARBA00015486"/>
    </source>
</evidence>
<evidence type="ECO:0000256" key="9">
    <source>
        <dbReference type="ARBA" id="ARBA00030686"/>
    </source>
</evidence>
<evidence type="ECO:0000256" key="6">
    <source>
        <dbReference type="ARBA" id="ARBA00022573"/>
    </source>
</evidence>
<name>A0A1H0USD0_9BACI</name>
<accession>A0A1H0USD0</accession>
<dbReference type="EC" id="2.4.2.21" evidence="4 11"/>
<dbReference type="HAMAP" id="MF_00230">
    <property type="entry name" value="CobT"/>
    <property type="match status" value="1"/>
</dbReference>
<comment type="function">
    <text evidence="1 11">Catalyzes the synthesis of alpha-ribazole-5'-phosphate from nicotinate mononucleotide (NAMN) and 5,6-dimethylbenzimidazole (DMB).</text>
</comment>
<evidence type="ECO:0000256" key="1">
    <source>
        <dbReference type="ARBA" id="ARBA00002197"/>
    </source>
</evidence>
<dbReference type="RefSeq" id="WP_090854352.1">
    <property type="nucleotide sequence ID" value="NZ_FNJU01000005.1"/>
</dbReference>
<dbReference type="PANTHER" id="PTHR43463">
    <property type="entry name" value="NICOTINATE-NUCLEOTIDE--DIMETHYLBENZIMIDAZOLE PHOSPHORIBOSYLTRANSFERASE"/>
    <property type="match status" value="1"/>
</dbReference>
<dbReference type="NCBIfam" id="TIGR03160">
    <property type="entry name" value="cobT_DBIPRT"/>
    <property type="match status" value="1"/>
</dbReference>
<dbReference type="SUPFAM" id="SSF52733">
    <property type="entry name" value="Nicotinate mononucleotide:5,6-dimethylbenzimidazole phosphoribosyltransferase (CobT)"/>
    <property type="match status" value="1"/>
</dbReference>
<evidence type="ECO:0000256" key="4">
    <source>
        <dbReference type="ARBA" id="ARBA00011991"/>
    </source>
</evidence>
<dbReference type="CDD" id="cd02439">
    <property type="entry name" value="DMB-PRT_CobT"/>
    <property type="match status" value="1"/>
</dbReference>
<evidence type="ECO:0000256" key="8">
    <source>
        <dbReference type="ARBA" id="ARBA00022679"/>
    </source>
</evidence>
<comment type="pathway">
    <text evidence="2 11">Nucleoside biosynthesis; alpha-ribazole biosynthesis; alpha-ribazole from 5,6-dimethylbenzimidazole: step 1/2.</text>
</comment>
<evidence type="ECO:0000256" key="2">
    <source>
        <dbReference type="ARBA" id="ARBA00005049"/>
    </source>
</evidence>
<dbReference type="STRING" id="930152.SAMN05216565_105120"/>
<feature type="active site" description="Proton acceptor" evidence="11">
    <location>
        <position position="314"/>
    </location>
</feature>
<evidence type="ECO:0000256" key="3">
    <source>
        <dbReference type="ARBA" id="ARBA00007110"/>
    </source>
</evidence>
<dbReference type="GO" id="GO:0009236">
    <property type="term" value="P:cobalamin biosynthetic process"/>
    <property type="evidence" value="ECO:0007669"/>
    <property type="project" value="UniProtKB-UniRule"/>
</dbReference>
<dbReference type="EMBL" id="FNJU01000005">
    <property type="protein sequence ID" value="SDP68868.1"/>
    <property type="molecule type" value="Genomic_DNA"/>
</dbReference>
<dbReference type="InterPro" id="IPR003200">
    <property type="entry name" value="Nict_dMeBzImd_PRibTrfase"/>
</dbReference>
<protein>
    <recommendedName>
        <fullName evidence="5 11">Nicotinate-nucleotide--dimethylbenzimidazole phosphoribosyltransferase</fullName>
        <shortName evidence="11">NN:DBI PRT</shortName>
        <ecNumber evidence="4 11">2.4.2.21</ecNumber>
    </recommendedName>
    <alternativeName>
        <fullName evidence="9 11">N(1)-alpha-phosphoribosyltransferase</fullName>
    </alternativeName>
</protein>
<evidence type="ECO:0000313" key="13">
    <source>
        <dbReference type="Proteomes" id="UP000199159"/>
    </source>
</evidence>
<dbReference type="PANTHER" id="PTHR43463:SF1">
    <property type="entry name" value="NICOTINATE-NUCLEOTIDE--DIMETHYLBENZIMIDAZOLE PHOSPHORIBOSYLTRANSFERASE"/>
    <property type="match status" value="1"/>
</dbReference>
<dbReference type="OrthoDB" id="9781491at2"/>
<dbReference type="InterPro" id="IPR036087">
    <property type="entry name" value="Nict_dMeBzImd_PRibTrfase_sf"/>
</dbReference>
<dbReference type="FunFam" id="3.40.50.10210:FF:000001">
    <property type="entry name" value="Nicotinate-nucleotide--dimethylbenzimidazole phosphoribosyltransferase"/>
    <property type="match status" value="1"/>
</dbReference>
<dbReference type="Proteomes" id="UP000199159">
    <property type="component" value="Unassembled WGS sequence"/>
</dbReference>
<dbReference type="InterPro" id="IPR017846">
    <property type="entry name" value="Nict_dMeBzImd_PRibTrfase_bact"/>
</dbReference>
<organism evidence="12 13">
    <name type="scientific">Litchfieldia salsa</name>
    <dbReference type="NCBI Taxonomy" id="930152"/>
    <lineage>
        <taxon>Bacteria</taxon>
        <taxon>Bacillati</taxon>
        <taxon>Bacillota</taxon>
        <taxon>Bacilli</taxon>
        <taxon>Bacillales</taxon>
        <taxon>Bacillaceae</taxon>
        <taxon>Litchfieldia</taxon>
    </lineage>
</organism>
<dbReference type="Gene3D" id="3.40.50.10210">
    <property type="match status" value="1"/>
</dbReference>
<dbReference type="AlphaFoldDB" id="A0A1H0USD0"/>
<keyword evidence="6 11" id="KW-0169">Cobalamin biosynthesis</keyword>
<dbReference type="GO" id="GO:0008939">
    <property type="term" value="F:nicotinate-nucleotide-dimethylbenzimidazole phosphoribosyltransferase activity"/>
    <property type="evidence" value="ECO:0007669"/>
    <property type="project" value="UniProtKB-UniRule"/>
</dbReference>
<keyword evidence="7 11" id="KW-0328">Glycosyltransferase</keyword>